<organism evidence="3 4">
    <name type="scientific">Hymenobacter sedentarius</name>
    <dbReference type="NCBI Taxonomy" id="1411621"/>
    <lineage>
        <taxon>Bacteria</taxon>
        <taxon>Pseudomonadati</taxon>
        <taxon>Bacteroidota</taxon>
        <taxon>Cytophagia</taxon>
        <taxon>Cytophagales</taxon>
        <taxon>Hymenobacteraceae</taxon>
        <taxon>Hymenobacter</taxon>
    </lineage>
</organism>
<dbReference type="InterPro" id="IPR025665">
    <property type="entry name" value="Beta-barrel_OMP_2"/>
</dbReference>
<evidence type="ECO:0000256" key="1">
    <source>
        <dbReference type="SAM" id="MobiDB-lite"/>
    </source>
</evidence>
<dbReference type="EMBL" id="CP013909">
    <property type="protein sequence ID" value="ALW85683.1"/>
    <property type="molecule type" value="Genomic_DNA"/>
</dbReference>
<protein>
    <recommendedName>
        <fullName evidence="2">Outer membrane protein beta-barrel domain-containing protein</fullName>
    </recommendedName>
</protein>
<gene>
    <name evidence="3" type="ORF">AUC43_11645</name>
</gene>
<keyword evidence="4" id="KW-1185">Reference proteome</keyword>
<name>A0A0U3SYQ9_9BACT</name>
<sequence>MELAQNQLNGVAASSTTASGNALESTTSKGAGEINILSRLVELQLAAWPQPAAPQPVAVEQLLPPVPVLARWSVQATAGPAFTYRYLRGAPAAGNATGGPYVSAVPGASYPVASPNTVAELERPALGGGAQVSVRRTLSEHWSLSAGLGYAEYATRLTLQQVHATYTVKAGSAGPDSSNTTSLHRRDAYRFATVPVRVGYTWAPAGRWRVGVLAGADAAIYLGGSSTEGSSCACQTQTWGLTGSPYRRVSLGASLGAEVRYRLTGRWELLAQPTATYLLTPLARQATAFYPRHLFGGTALLGVSYDLP</sequence>
<evidence type="ECO:0000313" key="4">
    <source>
        <dbReference type="Proteomes" id="UP000059542"/>
    </source>
</evidence>
<dbReference type="AlphaFoldDB" id="A0A0U3SYQ9"/>
<dbReference type="Proteomes" id="UP000059542">
    <property type="component" value="Chromosome"/>
</dbReference>
<evidence type="ECO:0000259" key="2">
    <source>
        <dbReference type="Pfam" id="PF13568"/>
    </source>
</evidence>
<dbReference type="Pfam" id="PF13568">
    <property type="entry name" value="OMP_b-brl_2"/>
    <property type="match status" value="1"/>
</dbReference>
<feature type="domain" description="Outer membrane protein beta-barrel" evidence="2">
    <location>
        <begin position="121"/>
        <end position="263"/>
    </location>
</feature>
<evidence type="ECO:0000313" key="3">
    <source>
        <dbReference type="EMBL" id="ALW85683.1"/>
    </source>
</evidence>
<feature type="region of interest" description="Disordered" evidence="1">
    <location>
        <begin position="1"/>
        <end position="26"/>
    </location>
</feature>
<dbReference type="KEGG" id="hyg:AUC43_11645"/>
<proteinExistence type="predicted"/>
<reference evidence="3 4" key="1">
    <citation type="submission" date="2015-12" db="EMBL/GenBank/DDBJ databases">
        <authorList>
            <person name="Shamseldin A."/>
            <person name="Moawad H."/>
            <person name="Abd El-Rahim W.M."/>
            <person name="Sadowsky M.J."/>
        </authorList>
    </citation>
    <scope>NUCLEOTIDE SEQUENCE [LARGE SCALE GENOMIC DNA]</scope>
    <source>
        <strain evidence="3 4">DG5B</strain>
    </source>
</reference>
<accession>A0A0U3SYQ9</accession>